<feature type="compositionally biased region" description="Low complexity" evidence="1">
    <location>
        <begin position="37"/>
        <end position="47"/>
    </location>
</feature>
<dbReference type="PANTHER" id="PTHR33490">
    <property type="entry name" value="BLR5614 PROTEIN-RELATED"/>
    <property type="match status" value="1"/>
</dbReference>
<gene>
    <name evidence="4" type="ORF">H6A20_05205</name>
</gene>
<sequence>MYRRHWIRRLCLACAFLLLPLMLSGCGEQKAGVEEAAAAEDASPAGEHGTRPSEPTVYEPAAPQTQVLGTDTLTVDISNTDQGYVMARYTGSSDKVNIQITGPDDVAYKYFLTPGSAFSALPLTGGDGTYQIDGYEHLSDSKYAVLFRETADVRLESSLLPFLYPNQYVNFTRDSLAVSTASEAVADASCDLDAVSDIYHYVIAHVSYDEEKAAGVTANYLPDVDETLRTGTGICFDYASLTCAMLRSQNIPARLEIGYAGDIYHAWISVYTEETGWIDRLIEFSGNGWTRMDPTFASGNGNSDTVLEYIGDSANYRTLYVR</sequence>
<dbReference type="RefSeq" id="WP_204906086.1">
    <property type="nucleotide sequence ID" value="NZ_JACJKS010000005.1"/>
</dbReference>
<evidence type="ECO:0000256" key="1">
    <source>
        <dbReference type="SAM" id="MobiDB-lite"/>
    </source>
</evidence>
<evidence type="ECO:0000256" key="2">
    <source>
        <dbReference type="SAM" id="SignalP"/>
    </source>
</evidence>
<feature type="domain" description="Transglutaminase-like" evidence="3">
    <location>
        <begin position="227"/>
        <end position="296"/>
    </location>
</feature>
<feature type="signal peptide" evidence="2">
    <location>
        <begin position="1"/>
        <end position="25"/>
    </location>
</feature>
<accession>A0A938XDB0</accession>
<dbReference type="AlphaFoldDB" id="A0A938XDB0"/>
<dbReference type="EMBL" id="JACJKS010000005">
    <property type="protein sequence ID" value="MBM6948062.1"/>
    <property type="molecule type" value="Genomic_DNA"/>
</dbReference>
<keyword evidence="2" id="KW-0732">Signal</keyword>
<protein>
    <submittedName>
        <fullName evidence="4">Transglutaminase domain-containing protein</fullName>
    </submittedName>
</protein>
<feature type="chain" id="PRO_5039414953" evidence="2">
    <location>
        <begin position="26"/>
        <end position="322"/>
    </location>
</feature>
<organism evidence="4 5">
    <name type="scientific">Mordavella massiliensis</name>
    <dbReference type="NCBI Taxonomy" id="1871024"/>
    <lineage>
        <taxon>Bacteria</taxon>
        <taxon>Bacillati</taxon>
        <taxon>Bacillota</taxon>
        <taxon>Clostridia</taxon>
        <taxon>Eubacteriales</taxon>
        <taxon>Clostridiaceae</taxon>
        <taxon>Mordavella</taxon>
    </lineage>
</organism>
<comment type="caution">
    <text evidence="4">The sequence shown here is derived from an EMBL/GenBank/DDBJ whole genome shotgun (WGS) entry which is preliminary data.</text>
</comment>
<dbReference type="PROSITE" id="PS51257">
    <property type="entry name" value="PROKAR_LIPOPROTEIN"/>
    <property type="match status" value="1"/>
</dbReference>
<reference evidence="4" key="1">
    <citation type="submission" date="2020-08" db="EMBL/GenBank/DDBJ databases">
        <authorList>
            <person name="Cejkova D."/>
            <person name="Kubasova T."/>
            <person name="Jahodarova E."/>
            <person name="Rychlik I."/>
        </authorList>
    </citation>
    <scope>NUCLEOTIDE SEQUENCE</scope>
    <source>
        <strain evidence="4">An582</strain>
    </source>
</reference>
<feature type="region of interest" description="Disordered" evidence="1">
    <location>
        <begin position="37"/>
        <end position="58"/>
    </location>
</feature>
<dbReference type="SUPFAM" id="SSF54001">
    <property type="entry name" value="Cysteine proteinases"/>
    <property type="match status" value="1"/>
</dbReference>
<dbReference type="InterPro" id="IPR038765">
    <property type="entry name" value="Papain-like_cys_pep_sf"/>
</dbReference>
<name>A0A938XDB0_9CLOT</name>
<dbReference type="Proteomes" id="UP000705508">
    <property type="component" value="Unassembled WGS sequence"/>
</dbReference>
<reference evidence="4" key="2">
    <citation type="journal article" date="2021" name="Sci. Rep.">
        <title>The distribution of antibiotic resistance genes in chicken gut microbiota commensals.</title>
        <authorList>
            <person name="Juricova H."/>
            <person name="Matiasovicova J."/>
            <person name="Kubasova T."/>
            <person name="Cejkova D."/>
            <person name="Rychlik I."/>
        </authorList>
    </citation>
    <scope>NUCLEOTIDE SEQUENCE</scope>
    <source>
        <strain evidence="4">An582</strain>
    </source>
</reference>
<evidence type="ECO:0000313" key="4">
    <source>
        <dbReference type="EMBL" id="MBM6948062.1"/>
    </source>
</evidence>
<evidence type="ECO:0000313" key="5">
    <source>
        <dbReference type="Proteomes" id="UP000705508"/>
    </source>
</evidence>
<dbReference type="PANTHER" id="PTHR33490:SF6">
    <property type="entry name" value="SLL1049 PROTEIN"/>
    <property type="match status" value="1"/>
</dbReference>
<dbReference type="Pfam" id="PF01841">
    <property type="entry name" value="Transglut_core"/>
    <property type="match status" value="1"/>
</dbReference>
<dbReference type="SMART" id="SM00460">
    <property type="entry name" value="TGc"/>
    <property type="match status" value="1"/>
</dbReference>
<evidence type="ECO:0000259" key="3">
    <source>
        <dbReference type="SMART" id="SM00460"/>
    </source>
</evidence>
<proteinExistence type="predicted"/>
<dbReference type="InterPro" id="IPR002931">
    <property type="entry name" value="Transglutaminase-like"/>
</dbReference>
<dbReference type="Gene3D" id="3.10.620.30">
    <property type="match status" value="1"/>
</dbReference>